<dbReference type="STRING" id="1579979.WM2015_754"/>
<dbReference type="KEGG" id="wma:WM2015_754"/>
<organism evidence="1 2">
    <name type="scientific">Wenzhouxiangella marina</name>
    <dbReference type="NCBI Taxonomy" id="1579979"/>
    <lineage>
        <taxon>Bacteria</taxon>
        <taxon>Pseudomonadati</taxon>
        <taxon>Pseudomonadota</taxon>
        <taxon>Gammaproteobacteria</taxon>
        <taxon>Chromatiales</taxon>
        <taxon>Wenzhouxiangellaceae</taxon>
        <taxon>Wenzhouxiangella</taxon>
    </lineage>
</organism>
<accession>A0A0K0XTZ8</accession>
<protein>
    <submittedName>
        <fullName evidence="1">Uncharacterized protein</fullName>
    </submittedName>
</protein>
<evidence type="ECO:0000313" key="2">
    <source>
        <dbReference type="Proteomes" id="UP000066624"/>
    </source>
</evidence>
<dbReference type="EMBL" id="CP012154">
    <property type="protein sequence ID" value="AKS41135.1"/>
    <property type="molecule type" value="Genomic_DNA"/>
</dbReference>
<name>A0A0K0XTZ8_9GAMM</name>
<evidence type="ECO:0000313" key="1">
    <source>
        <dbReference type="EMBL" id="AKS41135.1"/>
    </source>
</evidence>
<sequence>MRIRWPAALLLLIVTGVSAERPAGATPCVFPDVAGMTPVPLQAGASAPAGIGGDLPGGRWELITLRYTPSIPLTIVGEGISAIELDAVDGSSGISAAVLDFEITSPTATTLQQTGAGPYLATGVNLAFTNDCGDALALGGSEYSVETDGPDPILRLWGAFDVQLTDPIPITVTIQLEAVFELVEPQIIEDPVFEDRFEQLP</sequence>
<proteinExistence type="predicted"/>
<keyword evidence="2" id="KW-1185">Reference proteome</keyword>
<dbReference type="AlphaFoldDB" id="A0A0K0XTZ8"/>
<gene>
    <name evidence="1" type="ORF">WM2015_754</name>
</gene>
<dbReference type="RefSeq" id="WP_049724795.1">
    <property type="nucleotide sequence ID" value="NZ_CP012154.1"/>
</dbReference>
<dbReference type="Proteomes" id="UP000066624">
    <property type="component" value="Chromosome"/>
</dbReference>
<reference evidence="1 2" key="1">
    <citation type="submission" date="2015-07" db="EMBL/GenBank/DDBJ databases">
        <authorList>
            <person name="Noorani M."/>
        </authorList>
    </citation>
    <scope>NUCLEOTIDE SEQUENCE [LARGE SCALE GENOMIC DNA]</scope>
    <source>
        <strain evidence="1 2">KCTC 42284</strain>
    </source>
</reference>